<dbReference type="Proteomes" id="UP000789525">
    <property type="component" value="Unassembled WGS sequence"/>
</dbReference>
<sequence>MASVHTPVLNGEIRTPGEEDMLVTINAIAIFAVSQSNDNAPTFFDGESPEAPTPAEKLAFGKNGSQASIFKLKSAVSEQATHGSVGNTSGSSYALAKADCSNASITSEYRLGINLFDYLPKDQVPSPECQETVLKSAGDVAAHSLFNVESHPVVHSQESQRTWAIRKGGMGEVSTHQYRRGSRGLLAELSERFGKASPVVAMAEDLAIEVEQRIPSSKPARAFIDTTSLFFSTLRYSIEEKNDDVKVRYTESGNLFSHLEKATVALTCCLSASWQQWLLDPGTLSACLLLAS</sequence>
<reference evidence="1" key="1">
    <citation type="submission" date="2021-06" db="EMBL/GenBank/DDBJ databases">
        <authorList>
            <person name="Kallberg Y."/>
            <person name="Tangrot J."/>
            <person name="Rosling A."/>
        </authorList>
    </citation>
    <scope>NUCLEOTIDE SEQUENCE</scope>
    <source>
        <strain evidence="1">CL356</strain>
    </source>
</reference>
<evidence type="ECO:0000313" key="1">
    <source>
        <dbReference type="EMBL" id="CAG8649510.1"/>
    </source>
</evidence>
<evidence type="ECO:0000313" key="2">
    <source>
        <dbReference type="Proteomes" id="UP000789525"/>
    </source>
</evidence>
<name>A0ACA9NEA8_9GLOM</name>
<comment type="caution">
    <text evidence="1">The sequence shown here is derived from an EMBL/GenBank/DDBJ whole genome shotgun (WGS) entry which is preliminary data.</text>
</comment>
<keyword evidence="2" id="KW-1185">Reference proteome</keyword>
<accession>A0ACA9NEA8</accession>
<protein>
    <submittedName>
        <fullName evidence="1">9236_t:CDS:1</fullName>
    </submittedName>
</protein>
<dbReference type="EMBL" id="CAJVPT010020628">
    <property type="protein sequence ID" value="CAG8649510.1"/>
    <property type="molecule type" value="Genomic_DNA"/>
</dbReference>
<organism evidence="1 2">
    <name type="scientific">Acaulospora colombiana</name>
    <dbReference type="NCBI Taxonomy" id="27376"/>
    <lineage>
        <taxon>Eukaryota</taxon>
        <taxon>Fungi</taxon>
        <taxon>Fungi incertae sedis</taxon>
        <taxon>Mucoromycota</taxon>
        <taxon>Glomeromycotina</taxon>
        <taxon>Glomeromycetes</taxon>
        <taxon>Diversisporales</taxon>
        <taxon>Acaulosporaceae</taxon>
        <taxon>Acaulospora</taxon>
    </lineage>
</organism>
<proteinExistence type="predicted"/>
<gene>
    <name evidence="1" type="ORF">ACOLOM_LOCUS8203</name>
</gene>